<name>A0ABV6FSS9_9BACT</name>
<feature type="chain" id="PRO_5047538301" description="Seryl-tRNA synthetase" evidence="3">
    <location>
        <begin position="25"/>
        <end position="106"/>
    </location>
</feature>
<keyword evidence="3" id="KW-0732">Signal</keyword>
<sequence length="106" mass="11906">MKKTILSLSLTAIMMAAGTNLSVAASKPAHEERNFTEAKILRFKEIESRVLEIKEMNFSEMSKEERKEIRSELKELNKEAKANRGSGLYISTGALIVILILLIILL</sequence>
<proteinExistence type="predicted"/>
<keyword evidence="2" id="KW-1133">Transmembrane helix</keyword>
<keyword evidence="1" id="KW-0175">Coiled coil</keyword>
<evidence type="ECO:0000313" key="5">
    <source>
        <dbReference type="Proteomes" id="UP001589797"/>
    </source>
</evidence>
<comment type="caution">
    <text evidence="4">The sequence shown here is derived from an EMBL/GenBank/DDBJ whole genome shotgun (WGS) entry which is preliminary data.</text>
</comment>
<protein>
    <recommendedName>
        <fullName evidence="6">Seryl-tRNA synthetase</fullName>
    </recommendedName>
</protein>
<reference evidence="4 5" key="1">
    <citation type="submission" date="2024-09" db="EMBL/GenBank/DDBJ databases">
        <authorList>
            <person name="Sun Q."/>
            <person name="Mori K."/>
        </authorList>
    </citation>
    <scope>NUCLEOTIDE SEQUENCE [LARGE SCALE GENOMIC DNA]</scope>
    <source>
        <strain evidence="4 5">CCM 7650</strain>
    </source>
</reference>
<evidence type="ECO:0000256" key="3">
    <source>
        <dbReference type="SAM" id="SignalP"/>
    </source>
</evidence>
<evidence type="ECO:0000256" key="1">
    <source>
        <dbReference type="SAM" id="Coils"/>
    </source>
</evidence>
<dbReference type="RefSeq" id="WP_382387376.1">
    <property type="nucleotide sequence ID" value="NZ_JBHLWI010000027.1"/>
</dbReference>
<dbReference type="Proteomes" id="UP001589797">
    <property type="component" value="Unassembled WGS sequence"/>
</dbReference>
<organism evidence="4 5">
    <name type="scientific">Fontibacter flavus</name>
    <dbReference type="NCBI Taxonomy" id="654838"/>
    <lineage>
        <taxon>Bacteria</taxon>
        <taxon>Pseudomonadati</taxon>
        <taxon>Bacteroidota</taxon>
        <taxon>Cytophagia</taxon>
        <taxon>Cytophagales</taxon>
        <taxon>Cyclobacteriaceae</taxon>
        <taxon>Fontibacter</taxon>
    </lineage>
</organism>
<feature type="coiled-coil region" evidence="1">
    <location>
        <begin position="59"/>
        <end position="86"/>
    </location>
</feature>
<evidence type="ECO:0000313" key="4">
    <source>
        <dbReference type="EMBL" id="MFC0262919.1"/>
    </source>
</evidence>
<evidence type="ECO:0000256" key="2">
    <source>
        <dbReference type="SAM" id="Phobius"/>
    </source>
</evidence>
<dbReference type="EMBL" id="JBHLWI010000027">
    <property type="protein sequence ID" value="MFC0262919.1"/>
    <property type="molecule type" value="Genomic_DNA"/>
</dbReference>
<keyword evidence="2" id="KW-0472">Membrane</keyword>
<keyword evidence="5" id="KW-1185">Reference proteome</keyword>
<feature type="signal peptide" evidence="3">
    <location>
        <begin position="1"/>
        <end position="24"/>
    </location>
</feature>
<keyword evidence="2" id="KW-0812">Transmembrane</keyword>
<accession>A0ABV6FSS9</accession>
<gene>
    <name evidence="4" type="ORF">ACFFIP_09520</name>
</gene>
<feature type="transmembrane region" description="Helical" evidence="2">
    <location>
        <begin position="86"/>
        <end position="105"/>
    </location>
</feature>
<evidence type="ECO:0008006" key="6">
    <source>
        <dbReference type="Google" id="ProtNLM"/>
    </source>
</evidence>